<dbReference type="GO" id="GO:0008270">
    <property type="term" value="F:zinc ion binding"/>
    <property type="evidence" value="ECO:0007669"/>
    <property type="project" value="UniProtKB-UniRule"/>
</dbReference>
<dbReference type="Gene3D" id="2.60.260.20">
    <property type="entry name" value="Urease metallochaperone UreE, N-terminal domain"/>
    <property type="match status" value="2"/>
</dbReference>
<keyword evidence="3 9" id="KW-0479">Metal-binding</keyword>
<evidence type="ECO:0000313" key="14">
    <source>
        <dbReference type="EMBL" id="MBF4161306.1"/>
    </source>
</evidence>
<evidence type="ECO:0000259" key="12">
    <source>
        <dbReference type="PROSITE" id="PS50076"/>
    </source>
</evidence>
<evidence type="ECO:0000256" key="11">
    <source>
        <dbReference type="SAM" id="MobiDB-lite"/>
    </source>
</evidence>
<dbReference type="SUPFAM" id="SSF57938">
    <property type="entry name" value="DnaJ/Hsp40 cysteine-rich domain"/>
    <property type="match status" value="1"/>
</dbReference>
<evidence type="ECO:0000256" key="4">
    <source>
        <dbReference type="ARBA" id="ARBA00022737"/>
    </source>
</evidence>
<keyword evidence="8 9" id="KW-0143">Chaperone</keyword>
<dbReference type="GO" id="GO:0005524">
    <property type="term" value="F:ATP binding"/>
    <property type="evidence" value="ECO:0007669"/>
    <property type="project" value="InterPro"/>
</dbReference>
<feature type="region of interest" description="Disordered" evidence="11">
    <location>
        <begin position="133"/>
        <end position="152"/>
    </location>
</feature>
<feature type="domain" description="CR-type" evidence="13">
    <location>
        <begin position="166"/>
        <end position="245"/>
    </location>
</feature>
<feature type="binding site" evidence="9">
    <location>
        <position position="182"/>
    </location>
    <ligand>
        <name>Zn(2+)</name>
        <dbReference type="ChEBI" id="CHEBI:29105"/>
        <label>1</label>
    </ligand>
</feature>
<dbReference type="PRINTS" id="PR00625">
    <property type="entry name" value="JDOMAIN"/>
</dbReference>
<feature type="binding site" evidence="9">
    <location>
        <position position="222"/>
    </location>
    <ligand>
        <name>Zn(2+)</name>
        <dbReference type="ChEBI" id="CHEBI:29105"/>
        <label>2</label>
    </ligand>
</feature>
<name>A0A930UW89_9ACTN</name>
<dbReference type="PROSITE" id="PS50076">
    <property type="entry name" value="DNAJ_2"/>
    <property type="match status" value="1"/>
</dbReference>
<feature type="zinc finger region" description="CR-type" evidence="10">
    <location>
        <begin position="166"/>
        <end position="245"/>
    </location>
</feature>
<dbReference type="SMART" id="SM00271">
    <property type="entry name" value="DnaJ"/>
    <property type="match status" value="1"/>
</dbReference>
<evidence type="ECO:0000259" key="13">
    <source>
        <dbReference type="PROSITE" id="PS51188"/>
    </source>
</evidence>
<evidence type="ECO:0000256" key="8">
    <source>
        <dbReference type="ARBA" id="ARBA00023186"/>
    </source>
</evidence>
<keyword evidence="15" id="KW-1185">Reference proteome</keyword>
<evidence type="ECO:0000256" key="10">
    <source>
        <dbReference type="PROSITE-ProRule" id="PRU00546"/>
    </source>
</evidence>
<evidence type="ECO:0000256" key="2">
    <source>
        <dbReference type="ARBA" id="ARBA00022705"/>
    </source>
</evidence>
<comment type="caution">
    <text evidence="14">The sequence shown here is derived from an EMBL/GenBank/DDBJ whole genome shotgun (WGS) entry which is preliminary data.</text>
</comment>
<gene>
    <name evidence="9" type="primary">dnaJ</name>
    <name evidence="14" type="ORF">ISG29_06350</name>
</gene>
<keyword evidence="5 9" id="KW-0863">Zinc-finger</keyword>
<comment type="caution">
    <text evidence="9">Lacks conserved residue(s) required for the propagation of feature annotation.</text>
</comment>
<comment type="domain">
    <text evidence="9">The J domain is necessary and sufficient to stimulate DnaK ATPase activity. Zinc center 1 plays an important role in the autonomous, DnaK-independent chaperone activity of DnaJ. Zinc center 2 is essential for interaction with DnaK and for DnaJ activity.</text>
</comment>
<evidence type="ECO:0000256" key="7">
    <source>
        <dbReference type="ARBA" id="ARBA00023016"/>
    </source>
</evidence>
<dbReference type="InterPro" id="IPR002939">
    <property type="entry name" value="DnaJ_C"/>
</dbReference>
<organism evidence="14 15">
    <name type="scientific">Nocardioides acrostichi</name>
    <dbReference type="NCBI Taxonomy" id="2784339"/>
    <lineage>
        <taxon>Bacteria</taxon>
        <taxon>Bacillati</taxon>
        <taxon>Actinomycetota</taxon>
        <taxon>Actinomycetes</taxon>
        <taxon>Propionibacteriales</taxon>
        <taxon>Nocardioidaceae</taxon>
        <taxon>Nocardioides</taxon>
    </lineage>
</organism>
<dbReference type="EMBL" id="JADIVZ010000002">
    <property type="protein sequence ID" value="MBF4161306.1"/>
    <property type="molecule type" value="Genomic_DNA"/>
</dbReference>
<feature type="binding site" evidence="9">
    <location>
        <position position="199"/>
    </location>
    <ligand>
        <name>Zn(2+)</name>
        <dbReference type="ChEBI" id="CHEBI:29105"/>
        <label>2</label>
    </ligand>
</feature>
<comment type="function">
    <text evidence="9">Participates actively in the response to hyperosmotic and heat shock by preventing the aggregation of stress-denatured proteins and by disaggregating proteins, also in an autonomous, DnaK-independent fashion. Unfolded proteins bind initially to DnaJ; upon interaction with the DnaJ-bound protein, DnaK hydrolyzes its bound ATP, resulting in the formation of a stable complex. GrpE releases ADP from DnaK; ATP binding to DnaK triggers the release of the substrate protein, thus completing the reaction cycle. Several rounds of ATP-dependent interactions between DnaJ, DnaK and GrpE are required for fully efficient folding. Also involved, together with DnaK and GrpE, in the DNA replication of plasmids through activation of initiation proteins.</text>
</comment>
<feature type="binding site" evidence="9">
    <location>
        <position position="233"/>
    </location>
    <ligand>
        <name>Zn(2+)</name>
        <dbReference type="ChEBI" id="CHEBI:29105"/>
        <label>1</label>
    </ligand>
</feature>
<dbReference type="AlphaFoldDB" id="A0A930UW89"/>
<feature type="binding site" evidence="9">
    <location>
        <position position="236"/>
    </location>
    <ligand>
        <name>Zn(2+)</name>
        <dbReference type="ChEBI" id="CHEBI:29105"/>
        <label>1</label>
    </ligand>
</feature>
<feature type="binding site" evidence="9">
    <location>
        <position position="196"/>
    </location>
    <ligand>
        <name>Zn(2+)</name>
        <dbReference type="ChEBI" id="CHEBI:29105"/>
        <label>2</label>
    </ligand>
</feature>
<dbReference type="GO" id="GO:0031072">
    <property type="term" value="F:heat shock protein binding"/>
    <property type="evidence" value="ECO:0007669"/>
    <property type="project" value="InterPro"/>
</dbReference>
<dbReference type="Gene3D" id="2.10.230.10">
    <property type="entry name" value="Heat shock protein DnaJ, cysteine-rich domain"/>
    <property type="match status" value="1"/>
</dbReference>
<dbReference type="GO" id="GO:0042026">
    <property type="term" value="P:protein refolding"/>
    <property type="evidence" value="ECO:0007669"/>
    <property type="project" value="TreeGrafter"/>
</dbReference>
<keyword evidence="2 9" id="KW-0235">DNA replication</keyword>
<keyword evidence="1 9" id="KW-0963">Cytoplasm</keyword>
<dbReference type="HAMAP" id="MF_01152">
    <property type="entry name" value="DnaJ"/>
    <property type="match status" value="1"/>
</dbReference>
<evidence type="ECO:0000256" key="3">
    <source>
        <dbReference type="ARBA" id="ARBA00022723"/>
    </source>
</evidence>
<dbReference type="FunFam" id="2.60.260.20:FF:000013">
    <property type="entry name" value="DnaJ subfamily B member 11"/>
    <property type="match status" value="1"/>
</dbReference>
<dbReference type="SUPFAM" id="SSF49493">
    <property type="entry name" value="HSP40/DnaJ peptide-binding domain"/>
    <property type="match status" value="2"/>
</dbReference>
<comment type="similarity">
    <text evidence="9">Belongs to the DnaJ family.</text>
</comment>
<evidence type="ECO:0000313" key="15">
    <source>
        <dbReference type="Proteomes" id="UP000656804"/>
    </source>
</evidence>
<evidence type="ECO:0000256" key="9">
    <source>
        <dbReference type="HAMAP-Rule" id="MF_01152"/>
    </source>
</evidence>
<dbReference type="Pfam" id="PF00684">
    <property type="entry name" value="DnaJ_CXXCXGXG"/>
    <property type="match status" value="1"/>
</dbReference>
<comment type="cofactor">
    <cofactor evidence="9">
        <name>Zn(2+)</name>
        <dbReference type="ChEBI" id="CHEBI:29105"/>
    </cofactor>
    <text evidence="9">Binds 2 Zn(2+) ions per monomer.</text>
</comment>
<dbReference type="InterPro" id="IPR001623">
    <property type="entry name" value="DnaJ_domain"/>
</dbReference>
<keyword evidence="7 9" id="KW-0346">Stress response</keyword>
<proteinExistence type="inferred from homology"/>
<dbReference type="GO" id="GO:0009408">
    <property type="term" value="P:response to heat"/>
    <property type="evidence" value="ECO:0007669"/>
    <property type="project" value="InterPro"/>
</dbReference>
<dbReference type="GO" id="GO:0005737">
    <property type="term" value="C:cytoplasm"/>
    <property type="evidence" value="ECO:0007669"/>
    <property type="project" value="UniProtKB-SubCell"/>
</dbReference>
<reference evidence="14" key="1">
    <citation type="submission" date="2020-11" db="EMBL/GenBank/DDBJ databases">
        <title>Nocardioides sp. CBS4Y-1, whole genome shotgun sequence.</title>
        <authorList>
            <person name="Tuo L."/>
        </authorList>
    </citation>
    <scope>NUCLEOTIDE SEQUENCE</scope>
    <source>
        <strain evidence="14">CBS4Y-1</strain>
    </source>
</reference>
<accession>A0A930UW89</accession>
<dbReference type="InterPro" id="IPR036869">
    <property type="entry name" value="J_dom_sf"/>
</dbReference>
<dbReference type="InterPro" id="IPR001305">
    <property type="entry name" value="HSP_DnaJ_Cys-rich_dom"/>
</dbReference>
<evidence type="ECO:0000256" key="6">
    <source>
        <dbReference type="ARBA" id="ARBA00022833"/>
    </source>
</evidence>
<dbReference type="CDD" id="cd06257">
    <property type="entry name" value="DnaJ"/>
    <property type="match status" value="1"/>
</dbReference>
<protein>
    <recommendedName>
        <fullName evidence="9">Chaperone protein DnaJ</fullName>
    </recommendedName>
</protein>
<dbReference type="Gene3D" id="1.10.287.110">
    <property type="entry name" value="DnaJ domain"/>
    <property type="match status" value="1"/>
</dbReference>
<evidence type="ECO:0000256" key="1">
    <source>
        <dbReference type="ARBA" id="ARBA00022490"/>
    </source>
</evidence>
<dbReference type="SUPFAM" id="SSF46565">
    <property type="entry name" value="Chaperone J-domain"/>
    <property type="match status" value="1"/>
</dbReference>
<dbReference type="PANTHER" id="PTHR43096:SF54">
    <property type="entry name" value="CHAPERONE PROTEIN DNAJ 1"/>
    <property type="match status" value="1"/>
</dbReference>
<dbReference type="Proteomes" id="UP000656804">
    <property type="component" value="Unassembled WGS sequence"/>
</dbReference>
<dbReference type="GO" id="GO:0051082">
    <property type="term" value="F:unfolded protein binding"/>
    <property type="evidence" value="ECO:0007669"/>
    <property type="project" value="UniProtKB-UniRule"/>
</dbReference>
<comment type="subcellular location">
    <subcellularLocation>
        <location evidence="9">Cytoplasm</location>
    </subcellularLocation>
</comment>
<sequence>MRPDWAQKDFYAVLGVAKDASAADIKKAYRKLARENHPDSNPGDTAKHETFKQVAEAYDVVGDPDKRPKYDELRRLYSSGGFPGGFGGAGGGGFPGGFGGGQNIDLDDLLRQQGGAGGLGDLFGDLFGGGGGGGFGGGRQQRRPRAQKGADVESNATISFTDAIDGVTISLRLSSDSPCSACQGTGGKPGSKPHVCPECEGGGYVVRGVGGAFSMNETCPTCGGRQLLYDEACPVCQGSGRGSASRTIQARIPAGVKDGQRIRLRGKGTPGSNGGPTGDLYVVVKVSPHRVFGRKEDNLTLDVPVSFDELALGAEVRIPTLGGTPVTLKLPAGTPNGRTFRVRGKGAPKSDGSRGDLLATVEVQVPASLDAEARAAVEAYREATASKPLRANLFEQAGA</sequence>
<dbReference type="CDD" id="cd10747">
    <property type="entry name" value="DnaJ_C"/>
    <property type="match status" value="1"/>
</dbReference>
<dbReference type="CDD" id="cd10719">
    <property type="entry name" value="DnaJ_zf"/>
    <property type="match status" value="1"/>
</dbReference>
<keyword evidence="6 9" id="KW-0862">Zinc</keyword>
<dbReference type="PROSITE" id="PS51188">
    <property type="entry name" value="ZF_CR"/>
    <property type="match status" value="1"/>
</dbReference>
<dbReference type="Pfam" id="PF01556">
    <property type="entry name" value="DnaJ_C"/>
    <property type="match status" value="1"/>
</dbReference>
<dbReference type="Pfam" id="PF00226">
    <property type="entry name" value="DnaJ"/>
    <property type="match status" value="1"/>
</dbReference>
<dbReference type="InterPro" id="IPR036410">
    <property type="entry name" value="HSP_DnaJ_Cys-rich_dom_sf"/>
</dbReference>
<evidence type="ECO:0000256" key="5">
    <source>
        <dbReference type="ARBA" id="ARBA00022771"/>
    </source>
</evidence>
<dbReference type="RefSeq" id="WP_194502827.1">
    <property type="nucleotide sequence ID" value="NZ_JADIVZ010000002.1"/>
</dbReference>
<dbReference type="GO" id="GO:0006260">
    <property type="term" value="P:DNA replication"/>
    <property type="evidence" value="ECO:0007669"/>
    <property type="project" value="UniProtKB-KW"/>
</dbReference>
<keyword evidence="4 9" id="KW-0677">Repeat</keyword>
<feature type="binding site" evidence="9">
    <location>
        <position position="179"/>
    </location>
    <ligand>
        <name>Zn(2+)</name>
        <dbReference type="ChEBI" id="CHEBI:29105"/>
        <label>1</label>
    </ligand>
</feature>
<comment type="subunit">
    <text evidence="9">Homodimer.</text>
</comment>
<feature type="domain" description="J" evidence="12">
    <location>
        <begin position="9"/>
        <end position="74"/>
    </location>
</feature>
<dbReference type="InterPro" id="IPR008971">
    <property type="entry name" value="HSP40/DnaJ_pept-bd"/>
</dbReference>
<dbReference type="PANTHER" id="PTHR43096">
    <property type="entry name" value="DNAJ HOMOLOG 1, MITOCHONDRIAL-RELATED"/>
    <property type="match status" value="1"/>
</dbReference>
<dbReference type="InterPro" id="IPR012724">
    <property type="entry name" value="DnaJ"/>
</dbReference>
<feature type="binding site" evidence="9">
    <location>
        <position position="219"/>
    </location>
    <ligand>
        <name>Zn(2+)</name>
        <dbReference type="ChEBI" id="CHEBI:29105"/>
        <label>2</label>
    </ligand>
</feature>